<name>A0ABZ0CW32_9BURK</name>
<feature type="transmembrane region" description="Helical" evidence="6">
    <location>
        <begin position="174"/>
        <end position="192"/>
    </location>
</feature>
<keyword evidence="5 6" id="KW-0472">Membrane</keyword>
<proteinExistence type="predicted"/>
<dbReference type="Proteomes" id="UP001303946">
    <property type="component" value="Chromosome"/>
</dbReference>
<organism evidence="8 9">
    <name type="scientific">Piscinibacter gummiphilus</name>
    <dbReference type="NCBI Taxonomy" id="946333"/>
    <lineage>
        <taxon>Bacteria</taxon>
        <taxon>Pseudomonadati</taxon>
        <taxon>Pseudomonadota</taxon>
        <taxon>Betaproteobacteria</taxon>
        <taxon>Burkholderiales</taxon>
        <taxon>Sphaerotilaceae</taxon>
        <taxon>Piscinibacter</taxon>
    </lineage>
</organism>
<accession>A0ABZ0CW32</accession>
<evidence type="ECO:0000256" key="2">
    <source>
        <dbReference type="ARBA" id="ARBA00022448"/>
    </source>
</evidence>
<evidence type="ECO:0000256" key="3">
    <source>
        <dbReference type="ARBA" id="ARBA00022692"/>
    </source>
</evidence>
<feature type="domain" description="Cation efflux protein transmembrane" evidence="7">
    <location>
        <begin position="21"/>
        <end position="199"/>
    </location>
</feature>
<feature type="transmembrane region" description="Helical" evidence="6">
    <location>
        <begin position="20"/>
        <end position="42"/>
    </location>
</feature>
<dbReference type="InterPro" id="IPR050291">
    <property type="entry name" value="CDF_Transporter"/>
</dbReference>
<gene>
    <name evidence="8" type="ORF">RXV79_03635</name>
</gene>
<feature type="transmembrane region" description="Helical" evidence="6">
    <location>
        <begin position="113"/>
        <end position="131"/>
    </location>
</feature>
<feature type="transmembrane region" description="Helical" evidence="6">
    <location>
        <begin position="151"/>
        <end position="168"/>
    </location>
</feature>
<dbReference type="PANTHER" id="PTHR43840:SF15">
    <property type="entry name" value="MITOCHONDRIAL METAL TRANSPORTER 1-RELATED"/>
    <property type="match status" value="1"/>
</dbReference>
<evidence type="ECO:0000256" key="6">
    <source>
        <dbReference type="SAM" id="Phobius"/>
    </source>
</evidence>
<feature type="transmembrane region" description="Helical" evidence="6">
    <location>
        <begin position="83"/>
        <end position="101"/>
    </location>
</feature>
<evidence type="ECO:0000256" key="4">
    <source>
        <dbReference type="ARBA" id="ARBA00022989"/>
    </source>
</evidence>
<dbReference type="RefSeq" id="WP_316702112.1">
    <property type="nucleotide sequence ID" value="NZ_CP136336.1"/>
</dbReference>
<protein>
    <submittedName>
        <fullName evidence="8">Cation transporter</fullName>
    </submittedName>
</protein>
<dbReference type="PANTHER" id="PTHR43840">
    <property type="entry name" value="MITOCHONDRIAL METAL TRANSPORTER 1-RELATED"/>
    <property type="match status" value="1"/>
</dbReference>
<keyword evidence="2" id="KW-0813">Transport</keyword>
<dbReference type="Gene3D" id="1.20.1510.10">
    <property type="entry name" value="Cation efflux protein transmembrane domain"/>
    <property type="match status" value="1"/>
</dbReference>
<feature type="transmembrane region" description="Helical" evidence="6">
    <location>
        <begin position="54"/>
        <end position="71"/>
    </location>
</feature>
<keyword evidence="9" id="KW-1185">Reference proteome</keyword>
<evidence type="ECO:0000259" key="7">
    <source>
        <dbReference type="Pfam" id="PF01545"/>
    </source>
</evidence>
<evidence type="ECO:0000313" key="9">
    <source>
        <dbReference type="Proteomes" id="UP001303946"/>
    </source>
</evidence>
<dbReference type="InterPro" id="IPR027469">
    <property type="entry name" value="Cation_efflux_TMD_sf"/>
</dbReference>
<dbReference type="EMBL" id="CP136336">
    <property type="protein sequence ID" value="WOB09155.1"/>
    <property type="molecule type" value="Genomic_DNA"/>
</dbReference>
<keyword evidence="4 6" id="KW-1133">Transmembrane helix</keyword>
<evidence type="ECO:0000256" key="1">
    <source>
        <dbReference type="ARBA" id="ARBA00004141"/>
    </source>
</evidence>
<sequence length="212" mass="21503">MSASCCAPTPPSADPRVRKVLWIALVVNAAMFFVEVAAGLSAGSVSLLADAVDFFGDAANYGVSLAVLAMATRVRARAAQLKAACMAAFGVFVLARAAWALQSGAVPEPVTMGAVAIAALVANVSVALLLFRYRGGDANMRSVWICSRNDALGNLAVGAAALGVLGTGTAWPDLLVAVFMAVLAITGSVTVFRQARAELNGAAAATPSHACH</sequence>
<dbReference type="SUPFAM" id="SSF161111">
    <property type="entry name" value="Cation efflux protein transmembrane domain-like"/>
    <property type="match status" value="1"/>
</dbReference>
<reference evidence="8 9" key="1">
    <citation type="submission" date="2023-10" db="EMBL/GenBank/DDBJ databases">
        <title>Bacteria for the degradation of biodegradable plastic PBAT(Polybutylene adipate terephthalate).</title>
        <authorList>
            <person name="Weon H.-Y."/>
            <person name="Yeon J."/>
        </authorList>
    </citation>
    <scope>NUCLEOTIDE SEQUENCE [LARGE SCALE GENOMIC DNA]</scope>
    <source>
        <strain evidence="8 9">SBD 7-3</strain>
    </source>
</reference>
<evidence type="ECO:0000313" key="8">
    <source>
        <dbReference type="EMBL" id="WOB09155.1"/>
    </source>
</evidence>
<keyword evidence="3 6" id="KW-0812">Transmembrane</keyword>
<dbReference type="Pfam" id="PF01545">
    <property type="entry name" value="Cation_efflux"/>
    <property type="match status" value="1"/>
</dbReference>
<dbReference type="InterPro" id="IPR058533">
    <property type="entry name" value="Cation_efflux_TM"/>
</dbReference>
<comment type="subcellular location">
    <subcellularLocation>
        <location evidence="1">Membrane</location>
        <topology evidence="1">Multi-pass membrane protein</topology>
    </subcellularLocation>
</comment>
<evidence type="ECO:0000256" key="5">
    <source>
        <dbReference type="ARBA" id="ARBA00023136"/>
    </source>
</evidence>